<dbReference type="SUPFAM" id="SSF52047">
    <property type="entry name" value="RNI-like"/>
    <property type="match status" value="1"/>
</dbReference>
<dbReference type="HOGENOM" id="CLU_041942_1_0_1"/>
<name>A0A0C3PVX5_PHLG1</name>
<evidence type="ECO:0000313" key="2">
    <source>
        <dbReference type="Proteomes" id="UP000053257"/>
    </source>
</evidence>
<keyword evidence="2" id="KW-1185">Reference proteome</keyword>
<sequence>MNEVPVETWTRIFALVCSDGGRMGCALSETCRYFRDAVLPVQTYSVALLGRTKMVAFHGLLKARPPESCRVQHLFLSQGTEKEKVSQDVLEGVLRYVGPTLRTLTTLLPQDFLTRASILCNPLPRLEELTLHGSFLDLPVAKDGATMQESFPSLKYLHFLSACNTVLLFIPRAPRLSHLRLSGIHGISSALSSCLMHALDDSVPLPAEGIPELSSLERIIIVPDVRVIRIAQSQHQVRQDEMRQLKTRDKLNKLILVESSHHEQLDWPPSHDSKQAERRYWVERMQGGAGCWALAEKLPTGGVWAKVPHRPDLLF</sequence>
<accession>A0A0C3PVX5</accession>
<proteinExistence type="predicted"/>
<dbReference type="AlphaFoldDB" id="A0A0C3PVX5"/>
<dbReference type="OrthoDB" id="2748701at2759"/>
<protein>
    <recommendedName>
        <fullName evidence="3">F-box domain-containing protein</fullName>
    </recommendedName>
</protein>
<gene>
    <name evidence="1" type="ORF">PHLGIDRAFT_113875</name>
</gene>
<dbReference type="EMBL" id="KN840441">
    <property type="protein sequence ID" value="KIP12083.1"/>
    <property type="molecule type" value="Genomic_DNA"/>
</dbReference>
<dbReference type="STRING" id="745531.A0A0C3PVX5"/>
<evidence type="ECO:0008006" key="3">
    <source>
        <dbReference type="Google" id="ProtNLM"/>
    </source>
</evidence>
<evidence type="ECO:0000313" key="1">
    <source>
        <dbReference type="EMBL" id="KIP12083.1"/>
    </source>
</evidence>
<dbReference type="Proteomes" id="UP000053257">
    <property type="component" value="Unassembled WGS sequence"/>
</dbReference>
<reference evidence="1 2" key="1">
    <citation type="journal article" date="2014" name="PLoS Genet.">
        <title>Analysis of the Phlebiopsis gigantea genome, transcriptome and secretome provides insight into its pioneer colonization strategies of wood.</title>
        <authorList>
            <person name="Hori C."/>
            <person name="Ishida T."/>
            <person name="Igarashi K."/>
            <person name="Samejima M."/>
            <person name="Suzuki H."/>
            <person name="Master E."/>
            <person name="Ferreira P."/>
            <person name="Ruiz-Duenas F.J."/>
            <person name="Held B."/>
            <person name="Canessa P."/>
            <person name="Larrondo L.F."/>
            <person name="Schmoll M."/>
            <person name="Druzhinina I.S."/>
            <person name="Kubicek C.P."/>
            <person name="Gaskell J.A."/>
            <person name="Kersten P."/>
            <person name="St John F."/>
            <person name="Glasner J."/>
            <person name="Sabat G."/>
            <person name="Splinter BonDurant S."/>
            <person name="Syed K."/>
            <person name="Yadav J."/>
            <person name="Mgbeahuruike A.C."/>
            <person name="Kovalchuk A."/>
            <person name="Asiegbu F.O."/>
            <person name="Lackner G."/>
            <person name="Hoffmeister D."/>
            <person name="Rencoret J."/>
            <person name="Gutierrez A."/>
            <person name="Sun H."/>
            <person name="Lindquist E."/>
            <person name="Barry K."/>
            <person name="Riley R."/>
            <person name="Grigoriev I.V."/>
            <person name="Henrissat B."/>
            <person name="Kues U."/>
            <person name="Berka R.M."/>
            <person name="Martinez A.T."/>
            <person name="Covert S.F."/>
            <person name="Blanchette R.A."/>
            <person name="Cullen D."/>
        </authorList>
    </citation>
    <scope>NUCLEOTIDE SEQUENCE [LARGE SCALE GENOMIC DNA]</scope>
    <source>
        <strain evidence="1 2">11061_1 CR5-6</strain>
    </source>
</reference>
<organism evidence="1 2">
    <name type="scientific">Phlebiopsis gigantea (strain 11061_1 CR5-6)</name>
    <name type="common">White-rot fungus</name>
    <name type="synonym">Peniophora gigantea</name>
    <dbReference type="NCBI Taxonomy" id="745531"/>
    <lineage>
        <taxon>Eukaryota</taxon>
        <taxon>Fungi</taxon>
        <taxon>Dikarya</taxon>
        <taxon>Basidiomycota</taxon>
        <taxon>Agaricomycotina</taxon>
        <taxon>Agaricomycetes</taxon>
        <taxon>Polyporales</taxon>
        <taxon>Phanerochaetaceae</taxon>
        <taxon>Phlebiopsis</taxon>
    </lineage>
</organism>